<reference evidence="3" key="2">
    <citation type="submission" date="2015-01" db="EMBL/GenBank/DDBJ databases">
        <title>Evolutionary Origins and Diversification of the Mycorrhizal Mutualists.</title>
        <authorList>
            <consortium name="DOE Joint Genome Institute"/>
            <consortium name="Mycorrhizal Genomics Consortium"/>
            <person name="Kohler A."/>
            <person name="Kuo A."/>
            <person name="Nagy L.G."/>
            <person name="Floudas D."/>
            <person name="Copeland A."/>
            <person name="Barry K.W."/>
            <person name="Cichocki N."/>
            <person name="Veneault-Fourrey C."/>
            <person name="LaButti K."/>
            <person name="Lindquist E.A."/>
            <person name="Lipzen A."/>
            <person name="Lundell T."/>
            <person name="Morin E."/>
            <person name="Murat C."/>
            <person name="Riley R."/>
            <person name="Ohm R."/>
            <person name="Sun H."/>
            <person name="Tunlid A."/>
            <person name="Henrissat B."/>
            <person name="Grigoriev I.V."/>
            <person name="Hibbett D.S."/>
            <person name="Martin F."/>
        </authorList>
    </citation>
    <scope>NUCLEOTIDE SEQUENCE [LARGE SCALE GENOMIC DNA]</scope>
    <source>
        <strain evidence="3">Marx 270</strain>
    </source>
</reference>
<dbReference type="AlphaFoldDB" id="A0A0C3PDH2"/>
<gene>
    <name evidence="2" type="ORF">M404DRAFT_20430</name>
</gene>
<evidence type="ECO:0000256" key="1">
    <source>
        <dbReference type="SAM" id="MobiDB-lite"/>
    </source>
</evidence>
<reference evidence="2 3" key="1">
    <citation type="submission" date="2014-04" db="EMBL/GenBank/DDBJ databases">
        <authorList>
            <consortium name="DOE Joint Genome Institute"/>
            <person name="Kuo A."/>
            <person name="Kohler A."/>
            <person name="Costa M.D."/>
            <person name="Nagy L.G."/>
            <person name="Floudas D."/>
            <person name="Copeland A."/>
            <person name="Barry K.W."/>
            <person name="Cichocki N."/>
            <person name="Veneault-Fourrey C."/>
            <person name="LaButti K."/>
            <person name="Lindquist E.A."/>
            <person name="Lipzen A."/>
            <person name="Lundell T."/>
            <person name="Morin E."/>
            <person name="Murat C."/>
            <person name="Sun H."/>
            <person name="Tunlid A."/>
            <person name="Henrissat B."/>
            <person name="Grigoriev I.V."/>
            <person name="Hibbett D.S."/>
            <person name="Martin F."/>
            <person name="Nordberg H.P."/>
            <person name="Cantor M.N."/>
            <person name="Hua S.X."/>
        </authorList>
    </citation>
    <scope>NUCLEOTIDE SEQUENCE [LARGE SCALE GENOMIC DNA]</scope>
    <source>
        <strain evidence="2 3">Marx 270</strain>
    </source>
</reference>
<feature type="compositionally biased region" description="Acidic residues" evidence="1">
    <location>
        <begin position="8"/>
        <end position="23"/>
    </location>
</feature>
<keyword evidence="3" id="KW-1185">Reference proteome</keyword>
<dbReference type="InParanoid" id="A0A0C3PDH2"/>
<organism evidence="2 3">
    <name type="scientific">Pisolithus tinctorius Marx 270</name>
    <dbReference type="NCBI Taxonomy" id="870435"/>
    <lineage>
        <taxon>Eukaryota</taxon>
        <taxon>Fungi</taxon>
        <taxon>Dikarya</taxon>
        <taxon>Basidiomycota</taxon>
        <taxon>Agaricomycotina</taxon>
        <taxon>Agaricomycetes</taxon>
        <taxon>Agaricomycetidae</taxon>
        <taxon>Boletales</taxon>
        <taxon>Sclerodermatineae</taxon>
        <taxon>Pisolithaceae</taxon>
        <taxon>Pisolithus</taxon>
    </lineage>
</organism>
<dbReference type="HOGENOM" id="CLU_2832231_0_0_1"/>
<dbReference type="EMBL" id="KN831949">
    <property type="protein sequence ID" value="KIO11820.1"/>
    <property type="molecule type" value="Genomic_DNA"/>
</dbReference>
<sequence length="66" mass="7409">MLSHPEFDQIDEVGESSPAEEEDVFWRPTGGANIVNAIVKQENENYLAKASLPSSTHISFHLAQYY</sequence>
<feature type="region of interest" description="Disordered" evidence="1">
    <location>
        <begin position="1"/>
        <end position="26"/>
    </location>
</feature>
<dbReference type="Proteomes" id="UP000054217">
    <property type="component" value="Unassembled WGS sequence"/>
</dbReference>
<evidence type="ECO:0000313" key="3">
    <source>
        <dbReference type="Proteomes" id="UP000054217"/>
    </source>
</evidence>
<evidence type="ECO:0000313" key="2">
    <source>
        <dbReference type="EMBL" id="KIO11820.1"/>
    </source>
</evidence>
<accession>A0A0C3PDH2</accession>
<name>A0A0C3PDH2_PISTI</name>
<protein>
    <submittedName>
        <fullName evidence="2">Uncharacterized protein</fullName>
    </submittedName>
</protein>
<proteinExistence type="predicted"/>